<dbReference type="EMBL" id="JACEON010000007">
    <property type="protein sequence ID" value="MBA4611816.1"/>
    <property type="molecule type" value="Genomic_DNA"/>
</dbReference>
<dbReference type="InterPro" id="IPR043426">
    <property type="entry name" value="MltB-like"/>
</dbReference>
<evidence type="ECO:0000259" key="2">
    <source>
        <dbReference type="Pfam" id="PF13406"/>
    </source>
</evidence>
<dbReference type="CDD" id="cd13399">
    <property type="entry name" value="Slt35-like"/>
    <property type="match status" value="1"/>
</dbReference>
<protein>
    <submittedName>
        <fullName evidence="3">Lytic murein transglycosylase</fullName>
    </submittedName>
</protein>
<proteinExistence type="predicted"/>
<dbReference type="PROSITE" id="PS51257">
    <property type="entry name" value="PROKAR_LIPOPROTEIN"/>
    <property type="match status" value="1"/>
</dbReference>
<organism evidence="3 4">
    <name type="scientific">Stappia taiwanensis</name>
    <dbReference type="NCBI Taxonomy" id="992267"/>
    <lineage>
        <taxon>Bacteria</taxon>
        <taxon>Pseudomonadati</taxon>
        <taxon>Pseudomonadota</taxon>
        <taxon>Alphaproteobacteria</taxon>
        <taxon>Hyphomicrobiales</taxon>
        <taxon>Stappiaceae</taxon>
        <taxon>Stappia</taxon>
    </lineage>
</organism>
<dbReference type="Proteomes" id="UP000559404">
    <property type="component" value="Unassembled WGS sequence"/>
</dbReference>
<gene>
    <name evidence="3" type="ORF">H1W37_09155</name>
</gene>
<feature type="chain" id="PRO_5032346774" evidence="1">
    <location>
        <begin position="21"/>
        <end position="267"/>
    </location>
</feature>
<reference evidence="3 4" key="1">
    <citation type="submission" date="2020-07" db="EMBL/GenBank/DDBJ databases">
        <authorList>
            <person name="Li M."/>
        </authorList>
    </citation>
    <scope>NUCLEOTIDE SEQUENCE [LARGE SCALE GENOMIC DNA]</scope>
    <source>
        <strain evidence="3 4">DSM 23284</strain>
    </source>
</reference>
<reference evidence="3 4" key="2">
    <citation type="submission" date="2020-08" db="EMBL/GenBank/DDBJ databases">
        <title>Stappia taiwanensis sp. nov., isolated from a coastal thermal spring.</title>
        <authorList>
            <person name="Kampfer P."/>
        </authorList>
    </citation>
    <scope>NUCLEOTIDE SEQUENCE [LARGE SCALE GENOMIC DNA]</scope>
    <source>
        <strain evidence="3 4">DSM 23284</strain>
    </source>
</reference>
<dbReference type="InterPro" id="IPR023346">
    <property type="entry name" value="Lysozyme-like_dom_sf"/>
</dbReference>
<dbReference type="PANTHER" id="PTHR30163:SF8">
    <property type="entry name" value="LYTIC MUREIN TRANSGLYCOSYLASE"/>
    <property type="match status" value="1"/>
</dbReference>
<feature type="signal peptide" evidence="1">
    <location>
        <begin position="1"/>
        <end position="20"/>
    </location>
</feature>
<evidence type="ECO:0000256" key="1">
    <source>
        <dbReference type="SAM" id="SignalP"/>
    </source>
</evidence>
<dbReference type="RefSeq" id="WP_181760020.1">
    <property type="nucleotide sequence ID" value="NZ_BMCR01000008.1"/>
</dbReference>
<dbReference type="FunFam" id="1.10.8.350:FF:000001">
    <property type="entry name" value="Lytic murein transglycosylase B"/>
    <property type="match status" value="1"/>
</dbReference>
<dbReference type="AlphaFoldDB" id="A0A838XTF1"/>
<dbReference type="InterPro" id="IPR011970">
    <property type="entry name" value="MltB_2"/>
</dbReference>
<comment type="caution">
    <text evidence="3">The sequence shown here is derived from an EMBL/GenBank/DDBJ whole genome shotgun (WGS) entry which is preliminary data.</text>
</comment>
<feature type="domain" description="Transglycosylase SLT" evidence="2">
    <location>
        <begin position="30"/>
        <end position="236"/>
    </location>
</feature>
<evidence type="ECO:0000313" key="3">
    <source>
        <dbReference type="EMBL" id="MBA4611816.1"/>
    </source>
</evidence>
<dbReference type="PANTHER" id="PTHR30163">
    <property type="entry name" value="MEMBRANE-BOUND LYTIC MUREIN TRANSGLYCOSYLASE B"/>
    <property type="match status" value="1"/>
</dbReference>
<dbReference type="InterPro" id="IPR031304">
    <property type="entry name" value="SLT_2"/>
</dbReference>
<dbReference type="NCBIfam" id="TIGR02283">
    <property type="entry name" value="MltB_2"/>
    <property type="match status" value="1"/>
</dbReference>
<dbReference type="SUPFAM" id="SSF53955">
    <property type="entry name" value="Lysozyme-like"/>
    <property type="match status" value="1"/>
</dbReference>
<evidence type="ECO:0000313" key="4">
    <source>
        <dbReference type="Proteomes" id="UP000559404"/>
    </source>
</evidence>
<sequence length="267" mass="29921">MRKALLVAGFLCLAAGTASAASCGNTAKGFPTWLESFKRQAVASGISQRTVNAALSGVRYNTKVIRRDRSQRSFKLSFKKFLARRAPPSTIAIGKRRMRQHSTILDRVERRFGVPKEVIVAIWGLESGFGRYMGNIPVFSSLPTLAYDCRRSRFFTNELMSALRIADRGDMRISDMKGAWAGEIGQTQFLASSYERFAVDFDGNGRPNLVRSKPDVFASTANFLRQHGWRKGGDWSPGTANYGVLKQWNRAEVYRKTIAYMATALRR</sequence>
<name>A0A838XTF1_9HYPH</name>
<dbReference type="GO" id="GO:0008933">
    <property type="term" value="F:peptidoglycan lytic transglycosylase activity"/>
    <property type="evidence" value="ECO:0007669"/>
    <property type="project" value="TreeGrafter"/>
</dbReference>
<accession>A0A838XTF1</accession>
<dbReference type="Pfam" id="PF13406">
    <property type="entry name" value="SLT_2"/>
    <property type="match status" value="1"/>
</dbReference>
<dbReference type="GO" id="GO:0009253">
    <property type="term" value="P:peptidoglycan catabolic process"/>
    <property type="evidence" value="ECO:0007669"/>
    <property type="project" value="TreeGrafter"/>
</dbReference>
<keyword evidence="1" id="KW-0732">Signal</keyword>
<dbReference type="Gene3D" id="1.10.8.350">
    <property type="entry name" value="Bacterial muramidase"/>
    <property type="match status" value="1"/>
</dbReference>
<keyword evidence="4" id="KW-1185">Reference proteome</keyword>